<comment type="caution">
    <text evidence="1">The sequence shown here is derived from an EMBL/GenBank/DDBJ whole genome shotgun (WGS) entry which is preliminary data.</text>
</comment>
<organism evidence="1 2">
    <name type="scientific">Mojavia pulchra JT2-VF2</name>
    <dbReference type="NCBI Taxonomy" id="287848"/>
    <lineage>
        <taxon>Bacteria</taxon>
        <taxon>Bacillati</taxon>
        <taxon>Cyanobacteriota</taxon>
        <taxon>Cyanophyceae</taxon>
        <taxon>Nostocales</taxon>
        <taxon>Nostocaceae</taxon>
    </lineage>
</organism>
<evidence type="ECO:0000313" key="2">
    <source>
        <dbReference type="Proteomes" id="UP000715781"/>
    </source>
</evidence>
<sequence>MKITRFNSYELSSQELQELEKLKTLIQNAVADGKISQQEVNDVQAYMFADQKVSVEELELYRTLVQEKFATGEIEMDYD</sequence>
<dbReference type="AlphaFoldDB" id="A0A951PZH0"/>
<dbReference type="Proteomes" id="UP000715781">
    <property type="component" value="Unassembled WGS sequence"/>
</dbReference>
<evidence type="ECO:0000313" key="1">
    <source>
        <dbReference type="EMBL" id="MBW4562934.1"/>
    </source>
</evidence>
<dbReference type="EMBL" id="JAHHHN010000010">
    <property type="protein sequence ID" value="MBW4562934.1"/>
    <property type="molecule type" value="Genomic_DNA"/>
</dbReference>
<name>A0A951PZH0_9NOST</name>
<proteinExistence type="predicted"/>
<accession>A0A951PZH0</accession>
<reference evidence="1" key="2">
    <citation type="journal article" date="2022" name="Microbiol. Resour. Announc.">
        <title>Metagenome Sequencing to Explore Phylogenomics of Terrestrial Cyanobacteria.</title>
        <authorList>
            <person name="Ward R.D."/>
            <person name="Stajich J.E."/>
            <person name="Johansen J.R."/>
            <person name="Huntemann M."/>
            <person name="Clum A."/>
            <person name="Foster B."/>
            <person name="Foster B."/>
            <person name="Roux S."/>
            <person name="Palaniappan K."/>
            <person name="Varghese N."/>
            <person name="Mukherjee S."/>
            <person name="Reddy T.B.K."/>
            <person name="Daum C."/>
            <person name="Copeland A."/>
            <person name="Chen I.A."/>
            <person name="Ivanova N.N."/>
            <person name="Kyrpides N.C."/>
            <person name="Shapiro N."/>
            <person name="Eloe-Fadrosh E.A."/>
            <person name="Pietrasiak N."/>
        </authorList>
    </citation>
    <scope>NUCLEOTIDE SEQUENCE</scope>
    <source>
        <strain evidence="1">JT2-VF2</strain>
    </source>
</reference>
<protein>
    <submittedName>
        <fullName evidence="1">Uncharacterized protein</fullName>
    </submittedName>
</protein>
<reference evidence="1" key="1">
    <citation type="submission" date="2021-05" db="EMBL/GenBank/DDBJ databases">
        <authorList>
            <person name="Pietrasiak N."/>
            <person name="Ward R."/>
            <person name="Stajich J.E."/>
            <person name="Kurbessoian T."/>
        </authorList>
    </citation>
    <scope>NUCLEOTIDE SEQUENCE</scope>
    <source>
        <strain evidence="1">JT2-VF2</strain>
    </source>
</reference>
<gene>
    <name evidence="1" type="ORF">KME32_17655</name>
</gene>